<dbReference type="InterPro" id="IPR051663">
    <property type="entry name" value="CLec_Tetranectin-domain"/>
</dbReference>
<dbReference type="GO" id="GO:0005615">
    <property type="term" value="C:extracellular space"/>
    <property type="evidence" value="ECO:0007669"/>
    <property type="project" value="TreeGrafter"/>
</dbReference>
<dbReference type="PANTHER" id="PTHR22799:SF1">
    <property type="entry name" value="C-TYPE LECTIN DOMAIN FAMILY 11 MEMBER A"/>
    <property type="match status" value="1"/>
</dbReference>
<proteinExistence type="predicted"/>
<evidence type="ECO:0000256" key="1">
    <source>
        <dbReference type="ARBA" id="ARBA00004613"/>
    </source>
</evidence>
<organism evidence="7 8">
    <name type="scientific">Elysia marginata</name>
    <dbReference type="NCBI Taxonomy" id="1093978"/>
    <lineage>
        <taxon>Eukaryota</taxon>
        <taxon>Metazoa</taxon>
        <taxon>Spiralia</taxon>
        <taxon>Lophotrochozoa</taxon>
        <taxon>Mollusca</taxon>
        <taxon>Gastropoda</taxon>
        <taxon>Heterobranchia</taxon>
        <taxon>Euthyneura</taxon>
        <taxon>Panpulmonata</taxon>
        <taxon>Sacoglossa</taxon>
        <taxon>Placobranchoidea</taxon>
        <taxon>Plakobranchidae</taxon>
        <taxon>Elysia</taxon>
    </lineage>
</organism>
<evidence type="ECO:0000313" key="7">
    <source>
        <dbReference type="EMBL" id="GFR65859.1"/>
    </source>
</evidence>
<dbReference type="EMBL" id="BMAT01000413">
    <property type="protein sequence ID" value="GFR65859.1"/>
    <property type="molecule type" value="Genomic_DNA"/>
</dbReference>
<dbReference type="SUPFAM" id="SSF56436">
    <property type="entry name" value="C-type lectin-like"/>
    <property type="match status" value="2"/>
</dbReference>
<name>A0AAV4EYR1_9GAST</name>
<evidence type="ECO:0000259" key="6">
    <source>
        <dbReference type="PROSITE" id="PS51212"/>
    </source>
</evidence>
<dbReference type="PROSITE" id="PS50041">
    <property type="entry name" value="C_TYPE_LECTIN_2"/>
    <property type="match status" value="1"/>
</dbReference>
<evidence type="ECO:0000313" key="8">
    <source>
        <dbReference type="Proteomes" id="UP000762676"/>
    </source>
</evidence>
<dbReference type="Pfam" id="PF00059">
    <property type="entry name" value="Lectin_C"/>
    <property type="match status" value="1"/>
</dbReference>
<keyword evidence="4" id="KW-0430">Lectin</keyword>
<evidence type="ECO:0000259" key="5">
    <source>
        <dbReference type="PROSITE" id="PS50041"/>
    </source>
</evidence>
<feature type="domain" description="C-type lectin" evidence="5">
    <location>
        <begin position="106"/>
        <end position="218"/>
    </location>
</feature>
<comment type="caution">
    <text evidence="7">The sequence shown here is derived from an EMBL/GenBank/DDBJ whole genome shotgun (WGS) entry which is preliminary data.</text>
</comment>
<dbReference type="InterPro" id="IPR002889">
    <property type="entry name" value="WSC_carb-bd"/>
</dbReference>
<dbReference type="PROSITE" id="PS51212">
    <property type="entry name" value="WSC"/>
    <property type="match status" value="1"/>
</dbReference>
<keyword evidence="7" id="KW-0675">Receptor</keyword>
<keyword evidence="3" id="KW-0732">Signal</keyword>
<sequence length="413" mass="46351">MQDPTLSDFTSDVTELRKSMTQQFCINKCFQRDYPFAGLFSGTKCQCGVALGRNGIHRLESCDQPCPGDSTQKCGGGWHEVSVFTTGAALPPAPARCGPLSRGVFYQGKCIHLNYVREDFWSAETRCQAQGGTLAKIDTQDKMKFIEAFLQNVDGDIWFGAKGTDTSWHFLDGTPVTYSNWRHLPIKPQNKRFLYLQQYRRFKWNLSVYNAAKMSLCDLNLQPPATLTGNCGHKRRGENFGSHKRCFARVENLLTFQDAVFSCRRMLGRMVTFQDPAEKADVEVFLNNVTDDVRYWVDATANSSTHRLALTKKIPRQTKPAEMTNRYRTLCLLDVRYNGVLDAMVKSNGETADQSFWLDSDYLQSLSSGLCVVSDVGTGAWQHTPCSSQLTPAHAVVCEATPTFFEKLPQGSV</sequence>
<dbReference type="AlphaFoldDB" id="A0AAV4EYR1"/>
<dbReference type="InterPro" id="IPR001304">
    <property type="entry name" value="C-type_lectin-like"/>
</dbReference>
<dbReference type="InterPro" id="IPR016187">
    <property type="entry name" value="CTDL_fold"/>
</dbReference>
<dbReference type="Pfam" id="PF01822">
    <property type="entry name" value="WSC"/>
    <property type="match status" value="1"/>
</dbReference>
<evidence type="ECO:0000256" key="4">
    <source>
        <dbReference type="ARBA" id="ARBA00022734"/>
    </source>
</evidence>
<dbReference type="Gene3D" id="3.10.100.10">
    <property type="entry name" value="Mannose-Binding Protein A, subunit A"/>
    <property type="match status" value="2"/>
</dbReference>
<accession>A0AAV4EYR1</accession>
<evidence type="ECO:0000256" key="2">
    <source>
        <dbReference type="ARBA" id="ARBA00022525"/>
    </source>
</evidence>
<dbReference type="PANTHER" id="PTHR22799">
    <property type="entry name" value="TETRANECTIN-RELATED"/>
    <property type="match status" value="1"/>
</dbReference>
<reference evidence="7 8" key="1">
    <citation type="journal article" date="2021" name="Elife">
        <title>Chloroplast acquisition without the gene transfer in kleptoplastic sea slugs, Plakobranchus ocellatus.</title>
        <authorList>
            <person name="Maeda T."/>
            <person name="Takahashi S."/>
            <person name="Yoshida T."/>
            <person name="Shimamura S."/>
            <person name="Takaki Y."/>
            <person name="Nagai Y."/>
            <person name="Toyoda A."/>
            <person name="Suzuki Y."/>
            <person name="Arimoto A."/>
            <person name="Ishii H."/>
            <person name="Satoh N."/>
            <person name="Nishiyama T."/>
            <person name="Hasebe M."/>
            <person name="Maruyama T."/>
            <person name="Minagawa J."/>
            <person name="Obokata J."/>
            <person name="Shigenobu S."/>
        </authorList>
    </citation>
    <scope>NUCLEOTIDE SEQUENCE [LARGE SCALE GENOMIC DNA]</scope>
</reference>
<gene>
    <name evidence="7" type="ORF">ElyMa_000213300</name>
</gene>
<dbReference type="SMART" id="SM00321">
    <property type="entry name" value="WSC"/>
    <property type="match status" value="1"/>
</dbReference>
<dbReference type="InterPro" id="IPR016186">
    <property type="entry name" value="C-type_lectin-like/link_sf"/>
</dbReference>
<protein>
    <submittedName>
        <fullName evidence="7">Macrophage mannose receptor 1</fullName>
    </submittedName>
</protein>
<dbReference type="GO" id="GO:0030246">
    <property type="term" value="F:carbohydrate binding"/>
    <property type="evidence" value="ECO:0007669"/>
    <property type="project" value="UniProtKB-KW"/>
</dbReference>
<comment type="subcellular location">
    <subcellularLocation>
        <location evidence="1">Secreted</location>
    </subcellularLocation>
</comment>
<feature type="domain" description="WSC" evidence="6">
    <location>
        <begin position="1"/>
        <end position="87"/>
    </location>
</feature>
<keyword evidence="8" id="KW-1185">Reference proteome</keyword>
<dbReference type="SMART" id="SM00034">
    <property type="entry name" value="CLECT"/>
    <property type="match status" value="2"/>
</dbReference>
<dbReference type="GO" id="GO:0008083">
    <property type="term" value="F:growth factor activity"/>
    <property type="evidence" value="ECO:0007669"/>
    <property type="project" value="TreeGrafter"/>
</dbReference>
<keyword evidence="2" id="KW-0964">Secreted</keyword>
<evidence type="ECO:0000256" key="3">
    <source>
        <dbReference type="ARBA" id="ARBA00022729"/>
    </source>
</evidence>
<dbReference type="CDD" id="cd00037">
    <property type="entry name" value="CLECT"/>
    <property type="match status" value="2"/>
</dbReference>
<dbReference type="Proteomes" id="UP000762676">
    <property type="component" value="Unassembled WGS sequence"/>
</dbReference>